<evidence type="ECO:0000313" key="1">
    <source>
        <dbReference type="EMBL" id="GFT49077.1"/>
    </source>
</evidence>
<name>A0A8X6TTP9_NEPPI</name>
<protein>
    <submittedName>
        <fullName evidence="1">Uncharacterized protein</fullName>
    </submittedName>
</protein>
<organism evidence="1 2">
    <name type="scientific">Nephila pilipes</name>
    <name type="common">Giant wood spider</name>
    <name type="synonym">Nephila maculata</name>
    <dbReference type="NCBI Taxonomy" id="299642"/>
    <lineage>
        <taxon>Eukaryota</taxon>
        <taxon>Metazoa</taxon>
        <taxon>Ecdysozoa</taxon>
        <taxon>Arthropoda</taxon>
        <taxon>Chelicerata</taxon>
        <taxon>Arachnida</taxon>
        <taxon>Araneae</taxon>
        <taxon>Araneomorphae</taxon>
        <taxon>Entelegynae</taxon>
        <taxon>Araneoidea</taxon>
        <taxon>Nephilidae</taxon>
        <taxon>Nephila</taxon>
    </lineage>
</organism>
<dbReference type="EMBL" id="BMAW01065161">
    <property type="protein sequence ID" value="GFT49077.1"/>
    <property type="molecule type" value="Genomic_DNA"/>
</dbReference>
<dbReference type="AlphaFoldDB" id="A0A8X6TTP9"/>
<comment type="caution">
    <text evidence="1">The sequence shown here is derived from an EMBL/GenBank/DDBJ whole genome shotgun (WGS) entry which is preliminary data.</text>
</comment>
<gene>
    <name evidence="1" type="ORF">NPIL_33681</name>
</gene>
<reference evidence="1" key="1">
    <citation type="submission" date="2020-08" db="EMBL/GenBank/DDBJ databases">
        <title>Multicomponent nature underlies the extraordinary mechanical properties of spider dragline silk.</title>
        <authorList>
            <person name="Kono N."/>
            <person name="Nakamura H."/>
            <person name="Mori M."/>
            <person name="Yoshida Y."/>
            <person name="Ohtoshi R."/>
            <person name="Malay A.D."/>
            <person name="Moran D.A.P."/>
            <person name="Tomita M."/>
            <person name="Numata K."/>
            <person name="Arakawa K."/>
        </authorList>
    </citation>
    <scope>NUCLEOTIDE SEQUENCE</scope>
</reference>
<evidence type="ECO:0000313" key="2">
    <source>
        <dbReference type="Proteomes" id="UP000887013"/>
    </source>
</evidence>
<accession>A0A8X6TTP9</accession>
<dbReference type="Proteomes" id="UP000887013">
    <property type="component" value="Unassembled WGS sequence"/>
</dbReference>
<sequence>MFVHKCTQVKSGIYYMTKHVCPHTAIHVHNFLAQDYVTVIAYPPYSPVFRFLFVASPLGRDLLDIDSPQRQFYRLPRHLTTHDIHVSIKHKRSFS</sequence>
<keyword evidence="2" id="KW-1185">Reference proteome</keyword>
<proteinExistence type="predicted"/>